<evidence type="ECO:0000256" key="2">
    <source>
        <dbReference type="ARBA" id="ARBA00006653"/>
    </source>
</evidence>
<evidence type="ECO:0000256" key="7">
    <source>
        <dbReference type="ARBA" id="ARBA00023136"/>
    </source>
</evidence>
<keyword evidence="7" id="KW-0472">Membrane</keyword>
<accession>A0AAN7PFY9</accession>
<keyword evidence="4" id="KW-0813">Transport</keyword>
<dbReference type="Proteomes" id="UP001353858">
    <property type="component" value="Unassembled WGS sequence"/>
</dbReference>
<dbReference type="Pfam" id="PF08700">
    <property type="entry name" value="VPS51_Exo84_N"/>
    <property type="match status" value="1"/>
</dbReference>
<evidence type="ECO:0000256" key="5">
    <source>
        <dbReference type="ARBA" id="ARBA00022927"/>
    </source>
</evidence>
<evidence type="ECO:0000256" key="3">
    <source>
        <dbReference type="ARBA" id="ARBA00020978"/>
    </source>
</evidence>
<keyword evidence="6" id="KW-0333">Golgi apparatus</keyword>
<dbReference type="EMBL" id="JARPUR010000001">
    <property type="protein sequence ID" value="KAK4885087.1"/>
    <property type="molecule type" value="Genomic_DNA"/>
</dbReference>
<protein>
    <recommendedName>
        <fullName evidence="3">Conserved oligomeric Golgi complex subunit 1</fullName>
    </recommendedName>
</protein>
<dbReference type="InterPro" id="IPR033370">
    <property type="entry name" value="COG1"/>
</dbReference>
<proteinExistence type="inferred from homology"/>
<gene>
    <name evidence="8" type="ORF">RN001_001358</name>
</gene>
<evidence type="ECO:0000256" key="6">
    <source>
        <dbReference type="ARBA" id="ARBA00023034"/>
    </source>
</evidence>
<dbReference type="GO" id="GO:0006891">
    <property type="term" value="P:intra-Golgi vesicle-mediated transport"/>
    <property type="evidence" value="ECO:0007669"/>
    <property type="project" value="InterPro"/>
</dbReference>
<dbReference type="GO" id="GO:0015031">
    <property type="term" value="P:protein transport"/>
    <property type="evidence" value="ECO:0007669"/>
    <property type="project" value="UniProtKB-KW"/>
</dbReference>
<dbReference type="PANTHER" id="PTHR31658">
    <property type="entry name" value="CONSERVED OLIGOMERIC GOLGI COMPLEX SUBUNIT 1"/>
    <property type="match status" value="1"/>
</dbReference>
<comment type="subcellular location">
    <subcellularLocation>
        <location evidence="1">Golgi apparatus membrane</location>
        <topology evidence="1">Peripheral membrane protein</topology>
    </subcellularLocation>
</comment>
<evidence type="ECO:0000313" key="9">
    <source>
        <dbReference type="Proteomes" id="UP001353858"/>
    </source>
</evidence>
<sequence length="879" mass="101588">MAHHYHNFTNLDIDKLFEEHTISEIIGIENLLDIEIERKRIELRGMVGDRYKDVLTAWDAIKSMKNVSEDIVKNIQNIIDKCEFLIAGTVDEEEPVVHVVTSNIIQERTIIVEIRLAMAIKSQIWIALDEENFSKAAQLYLLAQHIHIGLQLLNKEILDRLPILKRMKTDIDILRHRILKKTKEKLQTVELSVEETSSNLNVLMLLEQYDNNTELINIFIELRKAALNMVINGMHSSVRAQLTAMLRCLITTIHLLHECFISYDNGDSGLIWQELKSIVCENALPTLSKVVLPPTPLLIYIPELVKNYRPKWNNENKTFSVDQVSTIITNWLKETSEATERGLKKSLELITNVKGLHIIREEAFKIELPANWETMCININLPNGFNVWFYFFQSLITNRVKELMLKKLTKGSLEVYDNISKTLAENVKLERTEKDLRWYIWKEDENDVSKHEDKHIGLSMKTKGYSSKILILCTDLDNMYLELLEDLSLYLYGKEYKSVKDIKLLESESNSCSKHVDRHELEEYLKLECVNNCNKLTLFLENFFTLEEENEIYITKSLICARFLQALSELCPNFKRCCSCNGYTNEWDKIVNDFDQSSIRFWKNWVRNCVIQGEGVTKELQHINPLDMLHMLPKWENFEIQEQTDEKVFKSQIKLPSQPSLCLQKIFSEINNQINVIIPHTLPKQIHLQFIEEQTNLILQQYETLSNLSLNQTQALQFLFDVKYLTALCISRENVSLVTKSQSICDKFRSQIDPFDLDVFYSYLQTNIKMAVLQSQVILGCLLPSMGQLSSLGILEKNKEHENEPSVLAISIPSTVSWFPLLPVTAPIQKVTQASSITHNTYKDVNARSTDINKKANSVSSVRSGAAAFFGAMTNDWFS</sequence>
<dbReference type="PANTHER" id="PTHR31658:SF0">
    <property type="entry name" value="CONSERVED OLIGOMERIC GOLGI COMPLEX SUBUNIT 1"/>
    <property type="match status" value="1"/>
</dbReference>
<organism evidence="8 9">
    <name type="scientific">Aquatica leii</name>
    <dbReference type="NCBI Taxonomy" id="1421715"/>
    <lineage>
        <taxon>Eukaryota</taxon>
        <taxon>Metazoa</taxon>
        <taxon>Ecdysozoa</taxon>
        <taxon>Arthropoda</taxon>
        <taxon>Hexapoda</taxon>
        <taxon>Insecta</taxon>
        <taxon>Pterygota</taxon>
        <taxon>Neoptera</taxon>
        <taxon>Endopterygota</taxon>
        <taxon>Coleoptera</taxon>
        <taxon>Polyphaga</taxon>
        <taxon>Elateriformia</taxon>
        <taxon>Elateroidea</taxon>
        <taxon>Lampyridae</taxon>
        <taxon>Luciolinae</taxon>
        <taxon>Aquatica</taxon>
    </lineage>
</organism>
<dbReference type="AlphaFoldDB" id="A0AAN7PFY9"/>
<dbReference type="GO" id="GO:0017119">
    <property type="term" value="C:Golgi transport complex"/>
    <property type="evidence" value="ECO:0007669"/>
    <property type="project" value="InterPro"/>
</dbReference>
<dbReference type="GO" id="GO:0000139">
    <property type="term" value="C:Golgi membrane"/>
    <property type="evidence" value="ECO:0007669"/>
    <property type="project" value="UniProtKB-SubCell"/>
</dbReference>
<evidence type="ECO:0000313" key="8">
    <source>
        <dbReference type="EMBL" id="KAK4885087.1"/>
    </source>
</evidence>
<keyword evidence="5" id="KW-0653">Protein transport</keyword>
<reference evidence="9" key="1">
    <citation type="submission" date="2023-01" db="EMBL/GenBank/DDBJ databases">
        <title>Key to firefly adult light organ development and bioluminescence: homeobox transcription factors regulate luciferase expression and transportation to peroxisome.</title>
        <authorList>
            <person name="Fu X."/>
        </authorList>
    </citation>
    <scope>NUCLEOTIDE SEQUENCE [LARGE SCALE GENOMIC DNA]</scope>
</reference>
<evidence type="ECO:0000256" key="4">
    <source>
        <dbReference type="ARBA" id="ARBA00022448"/>
    </source>
</evidence>
<evidence type="ECO:0000256" key="1">
    <source>
        <dbReference type="ARBA" id="ARBA00004395"/>
    </source>
</evidence>
<name>A0AAN7PFY9_9COLE</name>
<keyword evidence="9" id="KW-1185">Reference proteome</keyword>
<comment type="caution">
    <text evidence="8">The sequence shown here is derived from an EMBL/GenBank/DDBJ whole genome shotgun (WGS) entry which is preliminary data.</text>
</comment>
<comment type="similarity">
    <text evidence="2">Belongs to the COG1 family.</text>
</comment>